<name>A0A371E5S7_MUCPR</name>
<feature type="non-terminal residue" evidence="1">
    <location>
        <position position="1"/>
    </location>
</feature>
<evidence type="ECO:0000313" key="2">
    <source>
        <dbReference type="Proteomes" id="UP000257109"/>
    </source>
</evidence>
<comment type="caution">
    <text evidence="1">The sequence shown here is derived from an EMBL/GenBank/DDBJ whole genome shotgun (WGS) entry which is preliminary data.</text>
</comment>
<protein>
    <submittedName>
        <fullName evidence="1">Uncharacterized protein</fullName>
    </submittedName>
</protein>
<keyword evidence="2" id="KW-1185">Reference proteome</keyword>
<dbReference type="Proteomes" id="UP000257109">
    <property type="component" value="Unassembled WGS sequence"/>
</dbReference>
<accession>A0A371E5S7</accession>
<dbReference type="AlphaFoldDB" id="A0A371E5S7"/>
<evidence type="ECO:0000313" key="1">
    <source>
        <dbReference type="EMBL" id="RDX61353.1"/>
    </source>
</evidence>
<gene>
    <name evidence="1" type="ORF">CR513_60424</name>
</gene>
<dbReference type="EMBL" id="QJKJ01016187">
    <property type="protein sequence ID" value="RDX61353.1"/>
    <property type="molecule type" value="Genomic_DNA"/>
</dbReference>
<organism evidence="1 2">
    <name type="scientific">Mucuna pruriens</name>
    <name type="common">Velvet bean</name>
    <name type="synonym">Dolichos pruriens</name>
    <dbReference type="NCBI Taxonomy" id="157652"/>
    <lineage>
        <taxon>Eukaryota</taxon>
        <taxon>Viridiplantae</taxon>
        <taxon>Streptophyta</taxon>
        <taxon>Embryophyta</taxon>
        <taxon>Tracheophyta</taxon>
        <taxon>Spermatophyta</taxon>
        <taxon>Magnoliopsida</taxon>
        <taxon>eudicotyledons</taxon>
        <taxon>Gunneridae</taxon>
        <taxon>Pentapetalae</taxon>
        <taxon>rosids</taxon>
        <taxon>fabids</taxon>
        <taxon>Fabales</taxon>
        <taxon>Fabaceae</taxon>
        <taxon>Papilionoideae</taxon>
        <taxon>50 kb inversion clade</taxon>
        <taxon>NPAAA clade</taxon>
        <taxon>indigoferoid/millettioid clade</taxon>
        <taxon>Phaseoleae</taxon>
        <taxon>Mucuna</taxon>
    </lineage>
</organism>
<sequence>MYIVIASLTSREINGASLVLVSGQEGTIGSHTHITVGMHRVALAVPRGYLESDHRRQFQAEHHATVSPIALELRPALTANSQRGSAKFTVHHRRVLGLLIKRKK</sequence>
<proteinExistence type="predicted"/>
<reference evidence="1" key="1">
    <citation type="submission" date="2018-05" db="EMBL/GenBank/DDBJ databases">
        <title>Draft genome of Mucuna pruriens seed.</title>
        <authorList>
            <person name="Nnadi N.E."/>
            <person name="Vos R."/>
            <person name="Hasami M.H."/>
            <person name="Devisetty U.K."/>
            <person name="Aguiy J.C."/>
        </authorList>
    </citation>
    <scope>NUCLEOTIDE SEQUENCE [LARGE SCALE GENOMIC DNA]</scope>
    <source>
        <strain evidence="1">JCA_2017</strain>
    </source>
</reference>